<accession>A0ABT8CSF1</accession>
<proteinExistence type="predicted"/>
<protein>
    <submittedName>
        <fullName evidence="1">N-acetyltransferase</fullName>
    </submittedName>
</protein>
<comment type="caution">
    <text evidence="1">The sequence shown here is derived from an EMBL/GenBank/DDBJ whole genome shotgun (WGS) entry which is preliminary data.</text>
</comment>
<keyword evidence="2" id="KW-1185">Reference proteome</keyword>
<gene>
    <name evidence="1" type="ORF">QW060_02585</name>
</gene>
<organism evidence="1 2">
    <name type="scientific">Paenimyroides ceti</name>
    <dbReference type="NCBI Taxonomy" id="395087"/>
    <lineage>
        <taxon>Bacteria</taxon>
        <taxon>Pseudomonadati</taxon>
        <taxon>Bacteroidota</taxon>
        <taxon>Flavobacteriia</taxon>
        <taxon>Flavobacteriales</taxon>
        <taxon>Flavobacteriaceae</taxon>
        <taxon>Paenimyroides</taxon>
    </lineage>
</organism>
<dbReference type="Proteomes" id="UP001242368">
    <property type="component" value="Unassembled WGS sequence"/>
</dbReference>
<dbReference type="RefSeq" id="WP_290362151.1">
    <property type="nucleotide sequence ID" value="NZ_JAUFQU010000001.1"/>
</dbReference>
<reference evidence="2" key="1">
    <citation type="journal article" date="2019" name="Int. J. Syst. Evol. Microbiol.">
        <title>The Global Catalogue of Microorganisms (GCM) 10K type strain sequencing project: providing services to taxonomists for standard genome sequencing and annotation.</title>
        <authorList>
            <consortium name="The Broad Institute Genomics Platform"/>
            <consortium name="The Broad Institute Genome Sequencing Center for Infectious Disease"/>
            <person name="Wu L."/>
            <person name="Ma J."/>
        </authorList>
    </citation>
    <scope>NUCLEOTIDE SEQUENCE [LARGE SCALE GENOMIC DNA]</scope>
    <source>
        <strain evidence="2">CECT 7184</strain>
    </source>
</reference>
<name>A0ABT8CSF1_9FLAO</name>
<evidence type="ECO:0000313" key="2">
    <source>
        <dbReference type="Proteomes" id="UP001242368"/>
    </source>
</evidence>
<sequence length="93" mass="10830">MEFKNNELLRQYECKCGDNQIIIEYSIQERKLFLTKLNTNGCEDEELINDFIKQILNKAEESKLRIVPVNSGIVGFFKKNPSYKEQLATGIKI</sequence>
<dbReference type="EMBL" id="JAUFQU010000001">
    <property type="protein sequence ID" value="MDN3706014.1"/>
    <property type="molecule type" value="Genomic_DNA"/>
</dbReference>
<evidence type="ECO:0000313" key="1">
    <source>
        <dbReference type="EMBL" id="MDN3706014.1"/>
    </source>
</evidence>